<dbReference type="InterPro" id="IPR003694">
    <property type="entry name" value="NAD_synthase"/>
</dbReference>
<feature type="non-terminal residue" evidence="5">
    <location>
        <position position="368"/>
    </location>
</feature>
<dbReference type="PANTHER" id="PTHR23090">
    <property type="entry name" value="NH 3 /GLUTAMINE-DEPENDENT NAD + SYNTHETASE"/>
    <property type="match status" value="1"/>
</dbReference>
<dbReference type="PROSITE" id="PS50263">
    <property type="entry name" value="CN_HYDROLASE"/>
    <property type="match status" value="1"/>
</dbReference>
<sequence>MIIFRISLPIYFFFFKLSKKIDIKFLKILLIVVISYFSEVMVVILSKYSYTWKKIQVANTLFYCLSKYTNIEIDFKHEIIWSVESSTKQQLYKKKTLIANNQSLVLEKRGTQRCASVATCNLNQWSLDFDGNLSRIMESIRIAKSNNCRLRVGPELEVSGYGCEDHFLEEDTMFHCWQSIEAVIESGITKDILCCFGMPVTHNSVCYNCGVWICNNQIVLIRPKMHLANDGNYREPRYFTAWSKQFGELEKYVLPLSIQKLTKQSTVPIGPGIIQLTDASVASETCEELFTPLSPFIHYALNGVDIVCNSSGSHHNLRKLDVRLDLMRNSSRRCGGVYLYANQQGCDGNRLYYDGCAMILNNGDLIKQ</sequence>
<gene>
    <name evidence="5" type="ORF">RFI_15675</name>
</gene>
<dbReference type="AlphaFoldDB" id="X6N6G5"/>
<keyword evidence="3" id="KW-0472">Membrane</keyword>
<evidence type="ECO:0000256" key="1">
    <source>
        <dbReference type="ARBA" id="ARBA00022598"/>
    </source>
</evidence>
<evidence type="ECO:0000256" key="2">
    <source>
        <dbReference type="ARBA" id="ARBA00030681"/>
    </source>
</evidence>
<dbReference type="GO" id="GO:0004359">
    <property type="term" value="F:glutaminase activity"/>
    <property type="evidence" value="ECO:0007669"/>
    <property type="project" value="InterPro"/>
</dbReference>
<accession>X6N6G5</accession>
<dbReference type="CDD" id="cd07570">
    <property type="entry name" value="GAT_Gln-NAD-synth"/>
    <property type="match status" value="1"/>
</dbReference>
<dbReference type="GO" id="GO:0009435">
    <property type="term" value="P:NAD+ biosynthetic process"/>
    <property type="evidence" value="ECO:0007669"/>
    <property type="project" value="InterPro"/>
</dbReference>
<name>X6N6G5_RETFI</name>
<dbReference type="EMBL" id="ASPP01011537">
    <property type="protein sequence ID" value="ETO21528.1"/>
    <property type="molecule type" value="Genomic_DNA"/>
</dbReference>
<dbReference type="InterPro" id="IPR036526">
    <property type="entry name" value="C-N_Hydrolase_sf"/>
</dbReference>
<evidence type="ECO:0000256" key="3">
    <source>
        <dbReference type="SAM" id="Phobius"/>
    </source>
</evidence>
<dbReference type="GO" id="GO:0005737">
    <property type="term" value="C:cytoplasm"/>
    <property type="evidence" value="ECO:0007669"/>
    <property type="project" value="InterPro"/>
</dbReference>
<evidence type="ECO:0000313" key="5">
    <source>
        <dbReference type="EMBL" id="ETO21528.1"/>
    </source>
</evidence>
<evidence type="ECO:0000313" key="6">
    <source>
        <dbReference type="Proteomes" id="UP000023152"/>
    </source>
</evidence>
<evidence type="ECO:0000259" key="4">
    <source>
        <dbReference type="PROSITE" id="PS50263"/>
    </source>
</evidence>
<proteinExistence type="predicted"/>
<feature type="domain" description="CN hydrolase" evidence="4">
    <location>
        <begin position="115"/>
        <end position="368"/>
    </location>
</feature>
<dbReference type="Pfam" id="PF00795">
    <property type="entry name" value="CN_hydrolase"/>
    <property type="match status" value="1"/>
</dbReference>
<feature type="transmembrane region" description="Helical" evidence="3">
    <location>
        <begin position="25"/>
        <end position="45"/>
    </location>
</feature>
<keyword evidence="3" id="KW-0812">Transmembrane</keyword>
<organism evidence="5 6">
    <name type="scientific">Reticulomyxa filosa</name>
    <dbReference type="NCBI Taxonomy" id="46433"/>
    <lineage>
        <taxon>Eukaryota</taxon>
        <taxon>Sar</taxon>
        <taxon>Rhizaria</taxon>
        <taxon>Retaria</taxon>
        <taxon>Foraminifera</taxon>
        <taxon>Monothalamids</taxon>
        <taxon>Reticulomyxidae</taxon>
        <taxon>Reticulomyxa</taxon>
    </lineage>
</organism>
<protein>
    <recommendedName>
        <fullName evidence="2">NAD(+) synthase [glutamine-hydrolyzing]</fullName>
    </recommendedName>
</protein>
<keyword evidence="6" id="KW-1185">Reference proteome</keyword>
<dbReference type="GO" id="GO:0003952">
    <property type="term" value="F:NAD+ synthase (glutamine-hydrolyzing) activity"/>
    <property type="evidence" value="ECO:0007669"/>
    <property type="project" value="InterPro"/>
</dbReference>
<dbReference type="InterPro" id="IPR003010">
    <property type="entry name" value="C-N_Hydrolase"/>
</dbReference>
<dbReference type="OMA" id="TERHAWE"/>
<comment type="caution">
    <text evidence="5">The sequence shown here is derived from an EMBL/GenBank/DDBJ whole genome shotgun (WGS) entry which is preliminary data.</text>
</comment>
<dbReference type="Proteomes" id="UP000023152">
    <property type="component" value="Unassembled WGS sequence"/>
</dbReference>
<keyword evidence="3" id="KW-1133">Transmembrane helix</keyword>
<dbReference type="OrthoDB" id="2020662at2759"/>
<dbReference type="SUPFAM" id="SSF56317">
    <property type="entry name" value="Carbon-nitrogen hydrolase"/>
    <property type="match status" value="1"/>
</dbReference>
<dbReference type="Gene3D" id="3.60.110.10">
    <property type="entry name" value="Carbon-nitrogen hydrolase"/>
    <property type="match status" value="1"/>
</dbReference>
<keyword evidence="1" id="KW-0436">Ligase</keyword>
<dbReference type="PANTHER" id="PTHR23090:SF9">
    <property type="entry name" value="GLUTAMINE-DEPENDENT NAD(+) SYNTHETASE"/>
    <property type="match status" value="1"/>
</dbReference>
<reference evidence="5 6" key="1">
    <citation type="journal article" date="2013" name="Curr. Biol.">
        <title>The Genome of the Foraminiferan Reticulomyxa filosa.</title>
        <authorList>
            <person name="Glockner G."/>
            <person name="Hulsmann N."/>
            <person name="Schleicher M."/>
            <person name="Noegel A.A."/>
            <person name="Eichinger L."/>
            <person name="Gallinger C."/>
            <person name="Pawlowski J."/>
            <person name="Sierra R."/>
            <person name="Euteneuer U."/>
            <person name="Pillet L."/>
            <person name="Moustafa A."/>
            <person name="Platzer M."/>
            <person name="Groth M."/>
            <person name="Szafranski K."/>
            <person name="Schliwa M."/>
        </authorList>
    </citation>
    <scope>NUCLEOTIDE SEQUENCE [LARGE SCALE GENOMIC DNA]</scope>
</reference>